<sequence length="1173" mass="125861">MRVLLFALFLAVAVAALETEHFVITPDDPTLAKYLEDAYSFYVSKGLSPAPPCQGDKYRVYYNQSLGDVSYTKLGGRCVLEVDFGRYTRRLVFHEVGHVFLANYDPDIYDYFWAKEAAPEGMASVATGVYYFPAMYFSDKLYSVNPFSLGEDRVYDWYKYSAAVAWHLQQASSWESVLKAFLTRSGAARLYVQFLLALAKSVELGGVRYEPERKAVTLSPGPYYLYLDIPGYSAVYYEFTAPTGLVKISVDDPRVVSNLLLNREFEVRNGTLLAAFVNNYSDTVHVAVTVFFTQLRTYLAGGRYEDGKISVNLCAELNGVKINGVVKVNGSEVRLADGCGVYNFTGVLRPYTLAVEYGGYAAYVRLNLSPPALAASPSRLFLGAGGRGYVNVTLSNPNPLSLVCFLNAAASGVQFNSSKVAVPPNSTTVFKLGFKVVDKVGGNATVSCGVANATVPIYGLSYSLSYDLDSERGVLTAYFGSEQRSYSVGKLPTDVELVYGGYVAAVVHVEARLSVSVSSPKLEGGLLRYVLSVAVVGPPWAKFSGAASVDGVTRGVYTGGVLNLTVALRPGERKRVLVGVGRLAEWVSLEAPEVVVKVEPLGAVVEGGVARILVGLRYNVEVSSPPPPNFDGALSVEPLQGGLAVVSYRYGENVTVVYEGRAAAAVYLPRPNVSLLLVEGTVRPNNFSAVFKAVVSVCKPSVDARYVVEVGGRRLVVNVPRGGCGFNFTELTWHSAYGPVLNVSVPTSFGPATAHLYVPPPRVEARLLNWTIDKGGESAFVELRVETPGNYTYVVAGRGVRGSASFVVGVRPSGGVATVDYGFGALSFTRPLAVVAAQPILAEVGSSAHMQIRVEVPQGLYIRGVLATPWLSREVSLGPGVYTESVPVDTSGRPGAYEVEVKLGPYVNRTTVVLYKVELSLSAPRLLPVGATAEVQVVGRVEPAAPARVAVRVEGCGLSRADVVPLNATLRLSSNATCAARIAAASNSTSAEATVEWASLTAGLNYTRLGSLRGLPIFPVGGLLAVPLLGGRQVDGRVEVVGDFRRLGLVNYTIRVTYMGVSNVTEFVGFAVPPDAYTAANRTYGLLPPEARPYYRYLLERAVATGDWRLVEDLAKLYSEPPTPLTLAARALVEMSLASGREPNMGVVETLRKVEPLLLGVAGGFLLALLRRL</sequence>
<dbReference type="GeneID" id="4909355"/>
<evidence type="ECO:0000313" key="1">
    <source>
        <dbReference type="EMBL" id="ABO07472.1"/>
    </source>
</evidence>
<dbReference type="EMBL" id="CP000561">
    <property type="protein sequence ID" value="ABO07472.1"/>
    <property type="molecule type" value="Genomic_DNA"/>
</dbReference>
<name>A3MS55_PYRCJ</name>
<reference evidence="1" key="1">
    <citation type="submission" date="2007-02" db="EMBL/GenBank/DDBJ databases">
        <title>Complete sequence of Pyrobaculum calidifontis JCM 11548.</title>
        <authorList>
            <consortium name="US DOE Joint Genome Institute"/>
            <person name="Copeland A."/>
            <person name="Lucas S."/>
            <person name="Lapidus A."/>
            <person name="Barry K."/>
            <person name="Glavina del Rio T."/>
            <person name="Dalin E."/>
            <person name="Tice H."/>
            <person name="Pitluck S."/>
            <person name="Chain P."/>
            <person name="Malfatti S."/>
            <person name="Shin M."/>
            <person name="Vergez L."/>
            <person name="Schmutz J."/>
            <person name="Larimer F."/>
            <person name="Land M."/>
            <person name="Hauser L."/>
            <person name="Kyrpides N."/>
            <person name="Mikhailova N."/>
            <person name="Cozen A.E."/>
            <person name="Fitz-Gibbon S.T."/>
            <person name="House C.H."/>
            <person name="Saltikov C."/>
            <person name="Lowe T.M."/>
            <person name="Richardson P."/>
        </authorList>
    </citation>
    <scope>NUCLEOTIDE SEQUENCE [LARGE SCALE GENOMIC DNA]</scope>
    <source>
        <strain evidence="1">JCM 11548</strain>
    </source>
</reference>
<organism evidence="1 2">
    <name type="scientific">Pyrobaculum calidifontis (strain DSM 21063 / JCM 11548 / VA1)</name>
    <dbReference type="NCBI Taxonomy" id="410359"/>
    <lineage>
        <taxon>Archaea</taxon>
        <taxon>Thermoproteota</taxon>
        <taxon>Thermoprotei</taxon>
        <taxon>Thermoproteales</taxon>
        <taxon>Thermoproteaceae</taxon>
        <taxon>Pyrobaculum</taxon>
    </lineage>
</organism>
<dbReference type="STRING" id="410359.Pcal_0032"/>
<gene>
    <name evidence="1" type="ordered locus">Pcal_0032</name>
</gene>
<dbReference type="eggNOG" id="arCOG05461">
    <property type="taxonomic scope" value="Archaea"/>
</dbReference>
<evidence type="ECO:0000313" key="2">
    <source>
        <dbReference type="Proteomes" id="UP000001431"/>
    </source>
</evidence>
<accession>A3MS55</accession>
<dbReference type="RefSeq" id="WP_011848729.1">
    <property type="nucleotide sequence ID" value="NC_009073.1"/>
</dbReference>
<dbReference type="AlphaFoldDB" id="A3MS55"/>
<keyword evidence="2" id="KW-1185">Reference proteome</keyword>
<proteinExistence type="predicted"/>
<protein>
    <submittedName>
        <fullName evidence="1">Uncharacterized protein</fullName>
    </submittedName>
</protein>
<dbReference type="HOGENOM" id="CLU_272814_0_0_2"/>
<dbReference type="OrthoDB" id="28958at2157"/>
<dbReference type="Proteomes" id="UP000001431">
    <property type="component" value="Chromosome"/>
</dbReference>
<dbReference type="KEGG" id="pcl:Pcal_0032"/>